<dbReference type="Gene3D" id="1.10.600.10">
    <property type="entry name" value="Farnesyl Diphosphate Synthase"/>
    <property type="match status" value="1"/>
</dbReference>
<evidence type="ECO:0000313" key="4">
    <source>
        <dbReference type="EMBL" id="GAA3690315.1"/>
    </source>
</evidence>
<dbReference type="EMBL" id="BAABBE010000092">
    <property type="protein sequence ID" value="GAA3690315.1"/>
    <property type="molecule type" value="Genomic_DNA"/>
</dbReference>
<dbReference type="CDD" id="cd00685">
    <property type="entry name" value="Trans_IPPS_HT"/>
    <property type="match status" value="1"/>
</dbReference>
<reference evidence="5" key="1">
    <citation type="journal article" date="2019" name="Int. J. Syst. Evol. Microbiol.">
        <title>The Global Catalogue of Microorganisms (GCM) 10K type strain sequencing project: providing services to taxonomists for standard genome sequencing and annotation.</title>
        <authorList>
            <consortium name="The Broad Institute Genomics Platform"/>
            <consortium name="The Broad Institute Genome Sequencing Center for Infectious Disease"/>
            <person name="Wu L."/>
            <person name="Ma J."/>
        </authorList>
    </citation>
    <scope>NUCLEOTIDE SEQUENCE [LARGE SCALE GENOMIC DNA]</scope>
    <source>
        <strain evidence="5">JCM 17494</strain>
    </source>
</reference>
<dbReference type="SFLD" id="SFLDG01017">
    <property type="entry name" value="Polyprenyl_Transferase_Like"/>
    <property type="match status" value="1"/>
</dbReference>
<evidence type="ECO:0000256" key="3">
    <source>
        <dbReference type="RuleBase" id="RU004466"/>
    </source>
</evidence>
<evidence type="ECO:0000313" key="5">
    <source>
        <dbReference type="Proteomes" id="UP001500711"/>
    </source>
</evidence>
<dbReference type="InterPro" id="IPR000092">
    <property type="entry name" value="Polyprenyl_synt"/>
</dbReference>
<dbReference type="SFLD" id="SFLDS00005">
    <property type="entry name" value="Isoprenoid_Synthase_Type_I"/>
    <property type="match status" value="1"/>
</dbReference>
<dbReference type="SUPFAM" id="SSF48576">
    <property type="entry name" value="Terpenoid synthases"/>
    <property type="match status" value="1"/>
</dbReference>
<protein>
    <submittedName>
        <fullName evidence="4">Family 2 encapsulin nanocompartment cargo protein polyprenyl transferase</fullName>
    </submittedName>
</protein>
<accession>A0ABP7CLZ8</accession>
<keyword evidence="1" id="KW-0479">Metal-binding</keyword>
<keyword evidence="2" id="KW-0460">Magnesium</keyword>
<keyword evidence="3 4" id="KW-0808">Transferase</keyword>
<dbReference type="InterPro" id="IPR033749">
    <property type="entry name" value="Polyprenyl_synt_CS"/>
</dbReference>
<comment type="similarity">
    <text evidence="3">Belongs to the FPP/GGPP synthase family.</text>
</comment>
<keyword evidence="5" id="KW-1185">Reference proteome</keyword>
<dbReference type="GO" id="GO:0016740">
    <property type="term" value="F:transferase activity"/>
    <property type="evidence" value="ECO:0007669"/>
    <property type="project" value="UniProtKB-KW"/>
</dbReference>
<dbReference type="PROSITE" id="PS00723">
    <property type="entry name" value="POLYPRENYL_SYNTHASE_1"/>
    <property type="match status" value="1"/>
</dbReference>
<dbReference type="InterPro" id="IPR008949">
    <property type="entry name" value="Isoprenoid_synthase_dom_sf"/>
</dbReference>
<dbReference type="PROSITE" id="PS00444">
    <property type="entry name" value="POLYPRENYL_SYNTHASE_2"/>
    <property type="match status" value="1"/>
</dbReference>
<dbReference type="Proteomes" id="UP001500711">
    <property type="component" value="Unassembled WGS sequence"/>
</dbReference>
<evidence type="ECO:0000256" key="1">
    <source>
        <dbReference type="ARBA" id="ARBA00022723"/>
    </source>
</evidence>
<dbReference type="RefSeq" id="WP_346137360.1">
    <property type="nucleotide sequence ID" value="NZ_BAABBE010000092.1"/>
</dbReference>
<dbReference type="PANTHER" id="PTHR12001">
    <property type="entry name" value="GERANYLGERANYL PYROPHOSPHATE SYNTHASE"/>
    <property type="match status" value="1"/>
</dbReference>
<gene>
    <name evidence="4" type="ORF">GCM10022267_91070</name>
</gene>
<sequence length="346" mass="36161">MTGVNFPIQGRTGNAVLAWTRGLLEPALRASVAQLAEPTRTVCRYHFGWCEADGRPADKAPGKAFRAALTLACARAVGAPPQTAVTAAASVELVHNFTLLHDDIMDGDDTRRHRPAAWSVFGIPAAILAGDALLALAIRDLAAHPSPGASAMAAVLGITLVDLANGQSADIAFESRDLVSLEECLAMASGKTASLLGSACLLGAMVGGASARRAEHLRSFGHHLGLAFQLVDDLLGLQDDPAVLGKPVRADLRSGKKSLPVAAALTSGTDAARRLAALYRSGHRPSEAQMVAAANLIDEAEGTRWAWDETERQVRAALACLRAADPEPHAADQLTALVTLVTGRHH</sequence>
<dbReference type="PANTHER" id="PTHR12001:SF86">
    <property type="entry name" value="GERANYLGERANYL DIPHOSPHATE SYNTHASE"/>
    <property type="match status" value="1"/>
</dbReference>
<dbReference type="Pfam" id="PF00348">
    <property type="entry name" value="polyprenyl_synt"/>
    <property type="match status" value="1"/>
</dbReference>
<comment type="caution">
    <text evidence="4">The sequence shown here is derived from an EMBL/GenBank/DDBJ whole genome shotgun (WGS) entry which is preliminary data.</text>
</comment>
<name>A0ABP7CLZ8_9PSEU</name>
<proteinExistence type="inferred from homology"/>
<evidence type="ECO:0000256" key="2">
    <source>
        <dbReference type="ARBA" id="ARBA00022842"/>
    </source>
</evidence>
<organism evidence="4 5">
    <name type="scientific">Lentzea roselyniae</name>
    <dbReference type="NCBI Taxonomy" id="531940"/>
    <lineage>
        <taxon>Bacteria</taxon>
        <taxon>Bacillati</taxon>
        <taxon>Actinomycetota</taxon>
        <taxon>Actinomycetes</taxon>
        <taxon>Pseudonocardiales</taxon>
        <taxon>Pseudonocardiaceae</taxon>
        <taxon>Lentzea</taxon>
    </lineage>
</organism>